<sequence>MAGIGYLATDVIRIAMATIQLCCKSSSNELVVVSLSRFLISSADFAALSWAFAVVERAIATVFSGIYEIRYAECRIRILLCSMNVLLNISLICMHRYCQTCDLGVYLISVNTVVALLCVIGLIAIIKINASKYRKRHESMKRLAEKYQLAENIRSAKYLICIAINDFACRIIYVALVMYPIVFKGIPMNSDKFLSPQIFDILFAYQRIFVGFALALQSEKFRQLILQRKRSTQIVDGRNDAADIYFGKLKAMWT</sequence>
<evidence type="ECO:0000256" key="2">
    <source>
        <dbReference type="ARBA" id="ARBA00022692"/>
    </source>
</evidence>
<dbReference type="Proteomes" id="UP000025227">
    <property type="component" value="Unplaced"/>
</dbReference>
<comment type="subcellular location">
    <subcellularLocation>
        <location evidence="1">Membrane</location>
        <topology evidence="1">Multi-pass membrane protein</topology>
    </subcellularLocation>
</comment>
<feature type="transmembrane region" description="Helical" evidence="5">
    <location>
        <begin position="45"/>
        <end position="66"/>
    </location>
</feature>
<feature type="transmembrane region" description="Helical" evidence="5">
    <location>
        <begin position="158"/>
        <end position="182"/>
    </location>
</feature>
<reference evidence="7" key="1">
    <citation type="submission" date="2020-12" db="UniProtKB">
        <authorList>
            <consortium name="WormBaseParasite"/>
        </authorList>
    </citation>
    <scope>IDENTIFICATION</scope>
    <source>
        <strain evidence="7">MHco3</strain>
    </source>
</reference>
<dbReference type="PANTHER" id="PTHR47518">
    <property type="entry name" value="SERPENTINE RECEPTOR CLASS EPSILON-13-RELATED"/>
    <property type="match status" value="1"/>
</dbReference>
<dbReference type="WBParaSite" id="HCON_00063410-00001">
    <property type="protein sequence ID" value="HCON_00063410-00001"/>
    <property type="gene ID" value="HCON_00063410"/>
</dbReference>
<evidence type="ECO:0000256" key="3">
    <source>
        <dbReference type="ARBA" id="ARBA00022989"/>
    </source>
</evidence>
<proteinExistence type="predicted"/>
<organism evidence="6 7">
    <name type="scientific">Haemonchus contortus</name>
    <name type="common">Barber pole worm</name>
    <dbReference type="NCBI Taxonomy" id="6289"/>
    <lineage>
        <taxon>Eukaryota</taxon>
        <taxon>Metazoa</taxon>
        <taxon>Ecdysozoa</taxon>
        <taxon>Nematoda</taxon>
        <taxon>Chromadorea</taxon>
        <taxon>Rhabditida</taxon>
        <taxon>Rhabditina</taxon>
        <taxon>Rhabditomorpha</taxon>
        <taxon>Strongyloidea</taxon>
        <taxon>Trichostrongylidae</taxon>
        <taxon>Haemonchus</taxon>
    </lineage>
</organism>
<dbReference type="OrthoDB" id="5885907at2759"/>
<feature type="transmembrane region" description="Helical" evidence="5">
    <location>
        <begin position="194"/>
        <end position="216"/>
    </location>
</feature>
<evidence type="ECO:0000313" key="7">
    <source>
        <dbReference type="WBParaSite" id="HCON_00063410-00001"/>
    </source>
</evidence>
<protein>
    <submittedName>
        <fullName evidence="7">G protein-coupled receptor</fullName>
    </submittedName>
</protein>
<keyword evidence="3 5" id="KW-1133">Transmembrane helix</keyword>
<keyword evidence="4 5" id="KW-0472">Membrane</keyword>
<evidence type="ECO:0000313" key="6">
    <source>
        <dbReference type="Proteomes" id="UP000025227"/>
    </source>
</evidence>
<feature type="transmembrane region" description="Helical" evidence="5">
    <location>
        <begin position="78"/>
        <end position="97"/>
    </location>
</feature>
<dbReference type="Pfam" id="PF10292">
    <property type="entry name" value="7TM_GPCR_Srab"/>
    <property type="match status" value="1"/>
</dbReference>
<dbReference type="InterPro" id="IPR019408">
    <property type="entry name" value="7TM_GPCR_serpentine_rcpt_Srab"/>
</dbReference>
<feature type="transmembrane region" description="Helical" evidence="5">
    <location>
        <begin position="103"/>
        <end position="126"/>
    </location>
</feature>
<accession>A0A7I4Y6S6</accession>
<dbReference type="AlphaFoldDB" id="A0A7I4Y6S6"/>
<evidence type="ECO:0000256" key="4">
    <source>
        <dbReference type="ARBA" id="ARBA00023136"/>
    </source>
</evidence>
<dbReference type="PANTHER" id="PTHR47518:SF8">
    <property type="entry name" value="G PROTEIN-COUPLED RECEPTOR"/>
    <property type="match status" value="1"/>
</dbReference>
<evidence type="ECO:0000256" key="5">
    <source>
        <dbReference type="SAM" id="Phobius"/>
    </source>
</evidence>
<dbReference type="GO" id="GO:0016020">
    <property type="term" value="C:membrane"/>
    <property type="evidence" value="ECO:0007669"/>
    <property type="project" value="UniProtKB-SubCell"/>
</dbReference>
<dbReference type="InterPro" id="IPR052854">
    <property type="entry name" value="Serpentine_rcpt_epsilon"/>
</dbReference>
<name>A0A7I4Y6S6_HAECO</name>
<keyword evidence="6" id="KW-1185">Reference proteome</keyword>
<evidence type="ECO:0000256" key="1">
    <source>
        <dbReference type="ARBA" id="ARBA00004141"/>
    </source>
</evidence>
<keyword evidence="2 5" id="KW-0812">Transmembrane</keyword>